<accession>A0A923SL82</accession>
<evidence type="ECO:0000313" key="4">
    <source>
        <dbReference type="Proteomes" id="UP000644115"/>
    </source>
</evidence>
<evidence type="ECO:0000313" key="3">
    <source>
        <dbReference type="EMBL" id="MBC5998807.1"/>
    </source>
</evidence>
<sequence>MKRKILAAVLVLAMCFAFAGCGGDSGDKDNAKEKPKVTSITGSWECEDIEVTDNGKKVSKDTIKTMFGKDFSSVLKLTAYGDGSADINMMGDEGVISWSETEDNGYKLSYTGPEAESAGEMNAKLDGDKLIVTVKETYLSDGKEQGMEMKFTMKYLGKKSKLIEGWDVTLDDDEIYAMSNAMVGGACVEADGMLYGDYGGKEWGKGAFTAAKIKDGKLKDKTVIAKDTKASCLSVYDGDVYGILDKEKIVKVKAGKTKAETLYTGACDYMQVTKNGIYFTDENDKYRKMGFDGKNKETVLDKGVFYPYQVSSKFLIYQDDADGETLHVYNMEDGSDTKISNFVSYEPMLRGDYLYFYTPGNGENMQFMCRVDMYSGKVDKAEGAAIVYDYYVTPKYIAAAKGGFVKIKFSEWDTFSNTSSAGTKAYPVYSNGKTWIAKAYGETYMDTKIFSTEEGKSIGFTYVKEE</sequence>
<evidence type="ECO:0000256" key="1">
    <source>
        <dbReference type="SAM" id="SignalP"/>
    </source>
</evidence>
<keyword evidence="4" id="KW-1185">Reference proteome</keyword>
<dbReference type="PROSITE" id="PS51257">
    <property type="entry name" value="PROKAR_LIPOPROTEIN"/>
    <property type="match status" value="1"/>
</dbReference>
<dbReference type="EMBL" id="JACRWC010000035">
    <property type="protein sequence ID" value="MBC5998807.1"/>
    <property type="molecule type" value="Genomic_DNA"/>
</dbReference>
<organism evidence="3 4">
    <name type="scientific">Lentihominibacter faecis</name>
    <dbReference type="NCBI Taxonomy" id="2764712"/>
    <lineage>
        <taxon>Bacteria</taxon>
        <taxon>Bacillati</taxon>
        <taxon>Bacillota</taxon>
        <taxon>Clostridia</taxon>
        <taxon>Peptostreptococcales</taxon>
        <taxon>Anaerovoracaceae</taxon>
        <taxon>Lentihominibacter</taxon>
    </lineage>
</organism>
<evidence type="ECO:0000259" key="2">
    <source>
        <dbReference type="Pfam" id="PF16472"/>
    </source>
</evidence>
<dbReference type="Pfam" id="PF16472">
    <property type="entry name" value="DUF5050"/>
    <property type="match status" value="1"/>
</dbReference>
<feature type="domain" description="Prolow-density lipoprotein receptor-related protein 1-like beta-propeller" evidence="2">
    <location>
        <begin position="224"/>
        <end position="378"/>
    </location>
</feature>
<proteinExistence type="predicted"/>
<comment type="caution">
    <text evidence="3">The sequence shown here is derived from an EMBL/GenBank/DDBJ whole genome shotgun (WGS) entry which is preliminary data.</text>
</comment>
<protein>
    <submittedName>
        <fullName evidence="3">DUF5050 domain-containing protein</fullName>
    </submittedName>
</protein>
<name>A0A923SL82_9FIRM</name>
<feature type="signal peptide" evidence="1">
    <location>
        <begin position="1"/>
        <end position="19"/>
    </location>
</feature>
<keyword evidence="1" id="KW-0732">Signal</keyword>
<dbReference type="RefSeq" id="WP_249286335.1">
    <property type="nucleotide sequence ID" value="NZ_JACRWC010000035.1"/>
</dbReference>
<reference evidence="3" key="1">
    <citation type="submission" date="2020-08" db="EMBL/GenBank/DDBJ databases">
        <authorList>
            <person name="Liu C."/>
            <person name="Sun Q."/>
        </authorList>
    </citation>
    <scope>NUCLEOTIDE SEQUENCE</scope>
    <source>
        <strain evidence="3">BX16</strain>
    </source>
</reference>
<gene>
    <name evidence="3" type="ORF">H8876_02150</name>
</gene>
<feature type="chain" id="PRO_5037389837" evidence="1">
    <location>
        <begin position="20"/>
        <end position="466"/>
    </location>
</feature>
<dbReference type="InterPro" id="IPR032485">
    <property type="entry name" value="LRP1-like_beta_prop"/>
</dbReference>
<dbReference type="Proteomes" id="UP000644115">
    <property type="component" value="Unassembled WGS sequence"/>
</dbReference>
<dbReference type="AlphaFoldDB" id="A0A923SL82"/>